<dbReference type="AlphaFoldDB" id="A0A930YE41"/>
<sequence>MNTLTDTTAQADVQAVKAGYDAVAAGDIAAFAAGFHPDATWNHRNPDRLGGTKHGIDEITGFLGASFELTGGTLRAVAERYLPDGAGHVAVLTRVSGTRPDGRTFDDTQILYFQLEDGLVRSVDQFIGDPPAVTEFWA</sequence>
<dbReference type="EMBL" id="JADKPN010000004">
    <property type="protein sequence ID" value="MBF4763392.1"/>
    <property type="molecule type" value="Genomic_DNA"/>
</dbReference>
<proteinExistence type="predicted"/>
<accession>A0A930YE41</accession>
<dbReference type="PANTHER" id="PTHR41252:SF1">
    <property type="entry name" value="BLR2505 PROTEIN"/>
    <property type="match status" value="1"/>
</dbReference>
<gene>
    <name evidence="2" type="ORF">ISU07_09670</name>
</gene>
<dbReference type="PANTHER" id="PTHR41252">
    <property type="entry name" value="BLR2505 PROTEIN"/>
    <property type="match status" value="1"/>
</dbReference>
<feature type="domain" description="SnoaL-like" evidence="1">
    <location>
        <begin position="16"/>
        <end position="121"/>
    </location>
</feature>
<keyword evidence="3" id="KW-1185">Reference proteome</keyword>
<reference evidence="2" key="1">
    <citation type="submission" date="2020-11" db="EMBL/GenBank/DDBJ databases">
        <title>Nocardioides sp. nov., isolated from Soil of Cynanchum wilfordii Hemsley rhizosphere.</title>
        <authorList>
            <person name="Lee J.-S."/>
            <person name="Suh M.K."/>
            <person name="Kim J.-S."/>
        </authorList>
    </citation>
    <scope>NUCLEOTIDE SEQUENCE</scope>
    <source>
        <strain evidence="2">KCTC 19275</strain>
    </source>
</reference>
<protein>
    <submittedName>
        <fullName evidence="2">Nuclear transport factor 2 family protein</fullName>
    </submittedName>
</protein>
<dbReference type="InterPro" id="IPR037401">
    <property type="entry name" value="SnoaL-like"/>
</dbReference>
<dbReference type="RefSeq" id="WP_194706573.1">
    <property type="nucleotide sequence ID" value="NZ_JADKPN010000004.1"/>
</dbReference>
<organism evidence="2 3">
    <name type="scientific">Nocardioides islandensis</name>
    <dbReference type="NCBI Taxonomy" id="433663"/>
    <lineage>
        <taxon>Bacteria</taxon>
        <taxon>Bacillati</taxon>
        <taxon>Actinomycetota</taxon>
        <taxon>Actinomycetes</taxon>
        <taxon>Propionibacteriales</taxon>
        <taxon>Nocardioidaceae</taxon>
        <taxon>Nocardioides</taxon>
    </lineage>
</organism>
<dbReference type="InterPro" id="IPR032710">
    <property type="entry name" value="NTF2-like_dom_sf"/>
</dbReference>
<dbReference type="Pfam" id="PF12680">
    <property type="entry name" value="SnoaL_2"/>
    <property type="match status" value="1"/>
</dbReference>
<dbReference type="Gene3D" id="3.10.450.50">
    <property type="match status" value="1"/>
</dbReference>
<comment type="caution">
    <text evidence="2">The sequence shown here is derived from an EMBL/GenBank/DDBJ whole genome shotgun (WGS) entry which is preliminary data.</text>
</comment>
<dbReference type="Proteomes" id="UP000640489">
    <property type="component" value="Unassembled WGS sequence"/>
</dbReference>
<dbReference type="SUPFAM" id="SSF54427">
    <property type="entry name" value="NTF2-like"/>
    <property type="match status" value="1"/>
</dbReference>
<evidence type="ECO:0000313" key="3">
    <source>
        <dbReference type="Proteomes" id="UP000640489"/>
    </source>
</evidence>
<evidence type="ECO:0000313" key="2">
    <source>
        <dbReference type="EMBL" id="MBF4763392.1"/>
    </source>
</evidence>
<name>A0A930YE41_9ACTN</name>
<evidence type="ECO:0000259" key="1">
    <source>
        <dbReference type="Pfam" id="PF12680"/>
    </source>
</evidence>